<evidence type="ECO:0000259" key="1">
    <source>
        <dbReference type="Pfam" id="PF09818"/>
    </source>
</evidence>
<proteinExistence type="predicted"/>
<dbReference type="Pfam" id="PF21117">
    <property type="entry name" value="MRB1590_C"/>
    <property type="match status" value="1"/>
</dbReference>
<dbReference type="Proteomes" id="UP000637720">
    <property type="component" value="Unassembled WGS sequence"/>
</dbReference>
<dbReference type="InterPro" id="IPR046833">
    <property type="entry name" value="ABC_N"/>
</dbReference>
<dbReference type="InterPro" id="IPR019195">
    <property type="entry name" value="ABC_ATPase_put"/>
</dbReference>
<comment type="caution">
    <text evidence="4">The sequence shown here is derived from an EMBL/GenBank/DDBJ whole genome shotgun (WGS) entry which is preliminary data.</text>
</comment>
<name>A0A8J3B248_9BACI</name>
<gene>
    <name evidence="4" type="ORF">GCM10007043_00080</name>
</gene>
<evidence type="ECO:0000259" key="3">
    <source>
        <dbReference type="Pfam" id="PF21117"/>
    </source>
</evidence>
<dbReference type="EMBL" id="BMOF01000001">
    <property type="protein sequence ID" value="GGJ90404.1"/>
    <property type="molecule type" value="Genomic_DNA"/>
</dbReference>
<keyword evidence="5" id="KW-1185">Reference proteome</keyword>
<organism evidence="4 5">
    <name type="scientific">Calditerricola satsumensis</name>
    <dbReference type="NCBI Taxonomy" id="373054"/>
    <lineage>
        <taxon>Bacteria</taxon>
        <taxon>Bacillati</taxon>
        <taxon>Bacillota</taxon>
        <taxon>Bacilli</taxon>
        <taxon>Bacillales</taxon>
        <taxon>Bacillaceae</taxon>
        <taxon>Calditerricola</taxon>
    </lineage>
</organism>
<reference evidence="4" key="1">
    <citation type="journal article" date="2014" name="Int. J. Syst. Evol. Microbiol.">
        <title>Complete genome sequence of Corynebacterium casei LMG S-19264T (=DSM 44701T), isolated from a smear-ripened cheese.</title>
        <authorList>
            <consortium name="US DOE Joint Genome Institute (JGI-PGF)"/>
            <person name="Walter F."/>
            <person name="Albersmeier A."/>
            <person name="Kalinowski J."/>
            <person name="Ruckert C."/>
        </authorList>
    </citation>
    <scope>NUCLEOTIDE SEQUENCE</scope>
    <source>
        <strain evidence="4">JCM 14719</strain>
    </source>
</reference>
<dbReference type="PANTHER" id="PTHR38149:SF1">
    <property type="entry name" value="ATPASE"/>
    <property type="match status" value="1"/>
</dbReference>
<dbReference type="Pfam" id="PF20446">
    <property type="entry name" value="ABC_N"/>
    <property type="match status" value="1"/>
</dbReference>
<dbReference type="InterPro" id="IPR027417">
    <property type="entry name" value="P-loop_NTPase"/>
</dbReference>
<feature type="domain" description="MRB1590-like C-terminal" evidence="3">
    <location>
        <begin position="464"/>
        <end position="566"/>
    </location>
</feature>
<evidence type="ECO:0000313" key="5">
    <source>
        <dbReference type="Proteomes" id="UP000637720"/>
    </source>
</evidence>
<protein>
    <submittedName>
        <fullName evidence="4">ATPase</fullName>
    </submittedName>
</protein>
<evidence type="ECO:0000313" key="4">
    <source>
        <dbReference type="EMBL" id="GGJ90404.1"/>
    </source>
</evidence>
<feature type="domain" description="ATPase of the ABC class C-terminal" evidence="1">
    <location>
        <begin position="164"/>
        <end position="444"/>
    </location>
</feature>
<dbReference type="InterPro" id="IPR046834">
    <property type="entry name" value="ABC_ATPase_C"/>
</dbReference>
<reference evidence="4" key="2">
    <citation type="submission" date="2020-09" db="EMBL/GenBank/DDBJ databases">
        <authorList>
            <person name="Sun Q."/>
            <person name="Ohkuma M."/>
        </authorList>
    </citation>
    <scope>NUCLEOTIDE SEQUENCE</scope>
    <source>
        <strain evidence="4">JCM 14719</strain>
    </source>
</reference>
<dbReference type="AlphaFoldDB" id="A0A8J3B248"/>
<evidence type="ECO:0000259" key="2">
    <source>
        <dbReference type="Pfam" id="PF20446"/>
    </source>
</evidence>
<sequence length="577" mass="63151">MERLRAILQRIDGRGYKAYKDLEGTYRGDGFTLFIDHVQGDPFAPPSRIRVRIPLARTGIARETFATPWRKTALEDFLARSVYRAIGRLSQRRGTGKSGLVAIDAPGQEVLPRTAVVVTEEAVELRLSVGLPARGRTVLGREALAMFAEDIPALVRRGVLERDEEALRRHLELSDQQEAIRRFLREHGYVAFVADGAILPRESGVSDKPMRGPGVIPFVSPPSLAVEIPVPHRDKPLRGMAIPRGVTLIVGGGYHGKSTLLKALERGVYNHIPGDGREYVITDETAVKIRAEDGRSVIGVNLSPFIHNLPFGKDTTNFCTEDASGSTSQAANILEALEAGSRVLLIDEDTSATNFMIRDARMQALVAKEKEPITPFVDTVRPLFETCGVSTILVVGGSGDYFDVADTVIRMDAYTAHDATEEAKRIAREMRTARRPEGGERFGPLTPRIVLPTSFDAHRGKKEKVEAKGLHSILYGTATIDLSAVEQLVDTSQTRAIAYILRWMDKVGADGKKTLAELLDEVFALIAEKGLDAISPFFGQHPGDLALPRRFEVAAAVNRLRTLKVKQGMPAPCGGGR</sequence>
<accession>A0A8J3B248</accession>
<feature type="domain" description="ATPase of the ABC class N-terminal" evidence="2">
    <location>
        <begin position="1"/>
        <end position="160"/>
    </location>
</feature>
<dbReference type="InterPro" id="IPR049069">
    <property type="entry name" value="MRB1590-like_C"/>
</dbReference>
<dbReference type="PANTHER" id="PTHR38149">
    <property type="entry name" value="ATPASE"/>
    <property type="match status" value="1"/>
</dbReference>
<dbReference type="Pfam" id="PF09818">
    <property type="entry name" value="ABC_ATPase"/>
    <property type="match status" value="1"/>
</dbReference>
<dbReference type="SUPFAM" id="SSF52540">
    <property type="entry name" value="P-loop containing nucleoside triphosphate hydrolases"/>
    <property type="match status" value="1"/>
</dbReference>
<dbReference type="RefSeq" id="WP_054672339.1">
    <property type="nucleotide sequence ID" value="NZ_BMOF01000001.1"/>
</dbReference>